<evidence type="ECO:0000313" key="1">
    <source>
        <dbReference type="EMBL" id="ANU23392.1"/>
    </source>
</evidence>
<dbReference type="EMBL" id="CP016543">
    <property type="protein sequence ID" value="ANU23392.1"/>
    <property type="molecule type" value="Genomic_DNA"/>
</dbReference>
<organism evidence="1 2">
    <name type="scientific">Planococcus donghaensis</name>
    <dbReference type="NCBI Taxonomy" id="414778"/>
    <lineage>
        <taxon>Bacteria</taxon>
        <taxon>Bacillati</taxon>
        <taxon>Bacillota</taxon>
        <taxon>Bacilli</taxon>
        <taxon>Bacillales</taxon>
        <taxon>Caryophanaceae</taxon>
        <taxon>Planococcus</taxon>
    </lineage>
</organism>
<evidence type="ECO:0000313" key="2">
    <source>
        <dbReference type="Proteomes" id="UP000092495"/>
    </source>
</evidence>
<dbReference type="AlphaFoldDB" id="A0A1C7EJ76"/>
<dbReference type="STRING" id="414778.BCM40_08415"/>
<keyword evidence="2" id="KW-1185">Reference proteome</keyword>
<dbReference type="InterPro" id="IPR011044">
    <property type="entry name" value="Quino_amine_DH_bsu"/>
</dbReference>
<dbReference type="KEGG" id="pdg:BCM40_08415"/>
<reference evidence="1" key="1">
    <citation type="submission" date="2016-10" db="EMBL/GenBank/DDBJ databases">
        <authorList>
            <person name="See-Too W.S."/>
        </authorList>
    </citation>
    <scope>NUCLEOTIDE SEQUENCE</scope>
    <source>
        <strain evidence="1">DSM 22276</strain>
    </source>
</reference>
<name>A0A1C7EJ76_9BACL</name>
<gene>
    <name evidence="1" type="ORF">BCM40_08415</name>
</gene>
<proteinExistence type="predicted"/>
<protein>
    <submittedName>
        <fullName evidence="1">Uncharacterized protein</fullName>
    </submittedName>
</protein>
<sequence length="174" mass="19866">MIRQATLIDEPKSGKYKERIYDIPNSSNSGDWTWVMFTNDDLAEWCGNFRGFPRGVALSERHQVVLVLTSDYLFKLDVGTGDLLDYVSEPGYRCLTVSPSGEFIVANDYHIDLLHPNLQEVTTIPPPIEVDMIAFVDWHGKMLSISCTEFLDINQAIELELDSETYEIVFKDPR</sequence>
<dbReference type="RefSeq" id="WP_065526428.1">
    <property type="nucleotide sequence ID" value="NZ_CP016543.2"/>
</dbReference>
<accession>A0A1C7EJ76</accession>
<dbReference type="OrthoDB" id="2082687at2"/>
<dbReference type="Proteomes" id="UP000092495">
    <property type="component" value="Chromosome"/>
</dbReference>
<dbReference type="SUPFAM" id="SSF50969">
    <property type="entry name" value="YVTN repeat-like/Quinoprotein amine dehydrogenase"/>
    <property type="match status" value="1"/>
</dbReference>